<organism evidence="2 3">
    <name type="scientific">Alectoria fallacina</name>
    <dbReference type="NCBI Taxonomy" id="1903189"/>
    <lineage>
        <taxon>Eukaryota</taxon>
        <taxon>Fungi</taxon>
        <taxon>Dikarya</taxon>
        <taxon>Ascomycota</taxon>
        <taxon>Pezizomycotina</taxon>
        <taxon>Lecanoromycetes</taxon>
        <taxon>OSLEUM clade</taxon>
        <taxon>Lecanoromycetidae</taxon>
        <taxon>Lecanorales</taxon>
        <taxon>Lecanorineae</taxon>
        <taxon>Parmeliaceae</taxon>
        <taxon>Alectoria</taxon>
    </lineage>
</organism>
<dbReference type="GO" id="GO:0016791">
    <property type="term" value="F:phosphatase activity"/>
    <property type="evidence" value="ECO:0007669"/>
    <property type="project" value="UniProtKB-ARBA"/>
</dbReference>
<dbReference type="PANTHER" id="PTHR43316">
    <property type="entry name" value="HYDROLASE, HALOACID DELAHOGENASE-RELATED"/>
    <property type="match status" value="1"/>
</dbReference>
<name>A0A8H3ERW7_9LECA</name>
<evidence type="ECO:0000313" key="2">
    <source>
        <dbReference type="EMBL" id="CAF9911611.1"/>
    </source>
</evidence>
<sequence>MKVRAIDPQTLIDFKLLAFDCFGTLVDWESGIYNELHLLLGRLPSSHPLKEDRASLLKRFDEIEASICASKPDLIYSSILSAAYIGLADALNLPAPPKSEAETFGASVGKWPIFPDTIEALKQLKRHYKLAILSNVDKKSFAQVLEGALTGAEFDAVYVAEEIGSYKPDLKNFQYLITHARDELGVQMEQILMTAEGLKSDHVPAMKVGMTSAWISRGKGDKELKEVEGKVAITWRFDTMGEMAAAAEKEFAR</sequence>
<dbReference type="AlphaFoldDB" id="A0A8H3ERW7"/>
<dbReference type="Gene3D" id="1.10.150.750">
    <property type="match status" value="1"/>
</dbReference>
<evidence type="ECO:0008006" key="4">
    <source>
        <dbReference type="Google" id="ProtNLM"/>
    </source>
</evidence>
<dbReference type="InterPro" id="IPR051540">
    <property type="entry name" value="S-2-haloacid_dehalogenase"/>
</dbReference>
<reference evidence="2" key="1">
    <citation type="submission" date="2021-03" db="EMBL/GenBank/DDBJ databases">
        <authorList>
            <person name="Tagirdzhanova G."/>
        </authorList>
    </citation>
    <scope>NUCLEOTIDE SEQUENCE</scope>
</reference>
<evidence type="ECO:0000313" key="3">
    <source>
        <dbReference type="Proteomes" id="UP000664203"/>
    </source>
</evidence>
<keyword evidence="3" id="KW-1185">Reference proteome</keyword>
<dbReference type="InterPro" id="IPR023214">
    <property type="entry name" value="HAD_sf"/>
</dbReference>
<dbReference type="Proteomes" id="UP000664203">
    <property type="component" value="Unassembled WGS sequence"/>
</dbReference>
<dbReference type="SFLD" id="SFLDG01129">
    <property type="entry name" value="C1.5:_HAD__Beta-PGM__Phosphata"/>
    <property type="match status" value="1"/>
</dbReference>
<gene>
    <name evidence="2" type="ORF">ALECFALPRED_007411</name>
</gene>
<dbReference type="OrthoDB" id="444127at2759"/>
<dbReference type="InterPro" id="IPR036412">
    <property type="entry name" value="HAD-like_sf"/>
</dbReference>
<accession>A0A8H3ERW7</accession>
<dbReference type="Gene3D" id="3.40.50.1000">
    <property type="entry name" value="HAD superfamily/HAD-like"/>
    <property type="match status" value="1"/>
</dbReference>
<comment type="caution">
    <text evidence="2">The sequence shown here is derived from an EMBL/GenBank/DDBJ whole genome shotgun (WGS) entry which is preliminary data.</text>
</comment>
<dbReference type="SUPFAM" id="SSF56784">
    <property type="entry name" value="HAD-like"/>
    <property type="match status" value="1"/>
</dbReference>
<dbReference type="EMBL" id="CAJPDR010000049">
    <property type="protein sequence ID" value="CAF9911611.1"/>
    <property type="molecule type" value="Genomic_DNA"/>
</dbReference>
<evidence type="ECO:0000256" key="1">
    <source>
        <dbReference type="ARBA" id="ARBA00022801"/>
    </source>
</evidence>
<proteinExistence type="predicted"/>
<keyword evidence="1" id="KW-0378">Hydrolase</keyword>
<dbReference type="InterPro" id="IPR006439">
    <property type="entry name" value="HAD-SF_hydro_IA"/>
</dbReference>
<protein>
    <recommendedName>
        <fullName evidence="4">Haloacid dehalogenase</fullName>
    </recommendedName>
</protein>
<dbReference type="PANTHER" id="PTHR43316:SF9">
    <property type="entry name" value="ACID DEHALOGENASE, PUTATIVE (AFU_ORTHOLOGUE AFUA_6G14460)-RELATED"/>
    <property type="match status" value="1"/>
</dbReference>
<dbReference type="SFLD" id="SFLDS00003">
    <property type="entry name" value="Haloacid_Dehalogenase"/>
    <property type="match status" value="1"/>
</dbReference>
<dbReference type="Pfam" id="PF00702">
    <property type="entry name" value="Hydrolase"/>
    <property type="match status" value="1"/>
</dbReference>
<dbReference type="PRINTS" id="PR00413">
    <property type="entry name" value="HADHALOGNASE"/>
</dbReference>